<name>A0A176TF75_9FLAO</name>
<organism evidence="2 3">
    <name type="scientific">Polaribacter atrinae</name>
    <dbReference type="NCBI Taxonomy" id="1333662"/>
    <lineage>
        <taxon>Bacteria</taxon>
        <taxon>Pseudomonadati</taxon>
        <taxon>Bacteroidota</taxon>
        <taxon>Flavobacteriia</taxon>
        <taxon>Flavobacteriales</taxon>
        <taxon>Flavobacteriaceae</taxon>
    </lineage>
</organism>
<evidence type="ECO:0000256" key="1">
    <source>
        <dbReference type="SAM" id="Phobius"/>
    </source>
</evidence>
<protein>
    <submittedName>
        <fullName evidence="2">Uncharacterized protein</fullName>
    </submittedName>
</protein>
<reference evidence="2 3" key="1">
    <citation type="submission" date="2016-02" db="EMBL/GenBank/DDBJ databases">
        <title>Draft genome sequence of Polaribacter atrinae KACC17473.</title>
        <authorList>
            <person name="Shin S.-K."/>
            <person name="Yi H."/>
        </authorList>
    </citation>
    <scope>NUCLEOTIDE SEQUENCE [LARGE SCALE GENOMIC DNA]</scope>
    <source>
        <strain evidence="2 3">KACC 17473</strain>
    </source>
</reference>
<keyword evidence="1" id="KW-0472">Membrane</keyword>
<dbReference type="AlphaFoldDB" id="A0A176TF75"/>
<gene>
    <name evidence="2" type="ORF">LPB303_01845</name>
</gene>
<dbReference type="EMBL" id="LVWE01000003">
    <property type="protein sequence ID" value="OAD46301.1"/>
    <property type="molecule type" value="Genomic_DNA"/>
</dbReference>
<dbReference type="Proteomes" id="UP000076923">
    <property type="component" value="Unassembled WGS sequence"/>
</dbReference>
<accession>A0A176TF75</accession>
<evidence type="ECO:0000313" key="3">
    <source>
        <dbReference type="Proteomes" id="UP000076923"/>
    </source>
</evidence>
<feature type="transmembrane region" description="Helical" evidence="1">
    <location>
        <begin position="184"/>
        <end position="203"/>
    </location>
</feature>
<evidence type="ECO:0000313" key="2">
    <source>
        <dbReference type="EMBL" id="OAD46301.1"/>
    </source>
</evidence>
<sequence>MELNKEQLQRVEHYLDVKDITYIDVRFEVLDHIVSDIETKMIKENLDFETVFYDVTDKWNTQLKETSSWLFGLGFSAPKIVLEKAKKNFKKWFFLIPTFYIIPYILIGKINFIYSENIESGLNILFQIVTILSIVLFLFLMIFKNKKRTTYSFILKTQSLNLLLGAILLIDFDFLNREEHLNPFQVGFLFSFVFGTYIYYHFYKKHQEAIKKYKIS</sequence>
<keyword evidence="1" id="KW-1133">Transmembrane helix</keyword>
<feature type="transmembrane region" description="Helical" evidence="1">
    <location>
        <begin position="153"/>
        <end position="172"/>
    </location>
</feature>
<proteinExistence type="predicted"/>
<dbReference type="RefSeq" id="WP_068447553.1">
    <property type="nucleotide sequence ID" value="NZ_CANKUV010000001.1"/>
</dbReference>
<keyword evidence="1" id="KW-0812">Transmembrane</keyword>
<feature type="transmembrane region" description="Helical" evidence="1">
    <location>
        <begin position="120"/>
        <end position="141"/>
    </location>
</feature>
<dbReference type="OrthoDB" id="1188278at2"/>
<dbReference type="STRING" id="1333662.LPB303_01845"/>
<keyword evidence="3" id="KW-1185">Reference proteome</keyword>
<feature type="transmembrane region" description="Helical" evidence="1">
    <location>
        <begin position="92"/>
        <end position="114"/>
    </location>
</feature>
<comment type="caution">
    <text evidence="2">The sequence shown here is derived from an EMBL/GenBank/DDBJ whole genome shotgun (WGS) entry which is preliminary data.</text>
</comment>